<comment type="caution">
    <text evidence="2">The sequence shown here is derived from an EMBL/GenBank/DDBJ whole genome shotgun (WGS) entry which is preliminary data.</text>
</comment>
<dbReference type="EMBL" id="QEAN01000091">
    <property type="protein sequence ID" value="TPX48943.1"/>
    <property type="molecule type" value="Genomic_DNA"/>
</dbReference>
<name>A0A507DBI8_9FUNG</name>
<feature type="compositionally biased region" description="Basic and acidic residues" evidence="1">
    <location>
        <begin position="342"/>
        <end position="360"/>
    </location>
</feature>
<dbReference type="AlphaFoldDB" id="A0A507DBI8"/>
<accession>A0A507DBI8</accession>
<reference evidence="2 3" key="1">
    <citation type="journal article" date="2019" name="Sci. Rep.">
        <title>Comparative genomics of chytrid fungi reveal insights into the obligate biotrophic and pathogenic lifestyle of Synchytrium endobioticum.</title>
        <authorList>
            <person name="van de Vossenberg B.T.L.H."/>
            <person name="Warris S."/>
            <person name="Nguyen H.D.T."/>
            <person name="van Gent-Pelzer M.P.E."/>
            <person name="Joly D.L."/>
            <person name="van de Geest H.C."/>
            <person name="Bonants P.J.M."/>
            <person name="Smith D.S."/>
            <person name="Levesque C.A."/>
            <person name="van der Lee T.A.J."/>
        </authorList>
    </citation>
    <scope>NUCLEOTIDE SEQUENCE [LARGE SCALE GENOMIC DNA]</scope>
    <source>
        <strain evidence="2 3">MB42</strain>
    </source>
</reference>
<evidence type="ECO:0000256" key="1">
    <source>
        <dbReference type="SAM" id="MobiDB-lite"/>
    </source>
</evidence>
<feature type="compositionally biased region" description="Basic and acidic residues" evidence="1">
    <location>
        <begin position="378"/>
        <end position="391"/>
    </location>
</feature>
<evidence type="ECO:0000313" key="3">
    <source>
        <dbReference type="Proteomes" id="UP000317494"/>
    </source>
</evidence>
<proteinExistence type="predicted"/>
<protein>
    <submittedName>
        <fullName evidence="2">Uncharacterized protein</fullName>
    </submittedName>
</protein>
<dbReference type="Proteomes" id="UP000317494">
    <property type="component" value="Unassembled WGS sequence"/>
</dbReference>
<sequence length="399" mass="44612">MKGRRAQKGSRVTSSSLKIDTRLTSPFRNTMVHLVKVGVVAFLIFCTLAQSAPTRLEDAIDEAVRKLENARGDTNREKIVIIAAANFPKLVRYNVDDLLSPLDSVLVDRDRIRLARAYLACVFEKLKVIFECINNMYPAESQTRLAPARSLAWNYLLVFQSRGALDSWPGVLRPVTIPDGPVFQLVPALSHETARPRDIPSRVTVNYFMEALKTYLKIVDPTLAAGQAHDGIRDRSSNLEGPNAYGDDESFPPMMVESNDAVNESTPNPDNSIEYFNFFENNIDHEGHHDHPTPGLIDFLGKDEEQDLESLELSLGMHGPERLKEATLRIREPSPLALSSSHWHDSEPSSHSYDKGKRPMDASGAKDIYPSQQSQGGLDERPVQRKPRLGEASKSLTLW</sequence>
<organism evidence="2 3">
    <name type="scientific">Synchytrium endobioticum</name>
    <dbReference type="NCBI Taxonomy" id="286115"/>
    <lineage>
        <taxon>Eukaryota</taxon>
        <taxon>Fungi</taxon>
        <taxon>Fungi incertae sedis</taxon>
        <taxon>Chytridiomycota</taxon>
        <taxon>Chytridiomycota incertae sedis</taxon>
        <taxon>Chytridiomycetes</taxon>
        <taxon>Synchytriales</taxon>
        <taxon>Synchytriaceae</taxon>
        <taxon>Synchytrium</taxon>
    </lineage>
</organism>
<feature type="region of interest" description="Disordered" evidence="1">
    <location>
        <begin position="229"/>
        <end position="252"/>
    </location>
</feature>
<dbReference type="VEuPathDB" id="FungiDB:SeMB42_g02805"/>
<gene>
    <name evidence="2" type="ORF">SeMB42_g02805</name>
</gene>
<keyword evidence="3" id="KW-1185">Reference proteome</keyword>
<feature type="region of interest" description="Disordered" evidence="1">
    <location>
        <begin position="335"/>
        <end position="399"/>
    </location>
</feature>
<evidence type="ECO:0000313" key="2">
    <source>
        <dbReference type="EMBL" id="TPX48943.1"/>
    </source>
</evidence>